<organism evidence="3 4">
    <name type="scientific">Penicillium capsulatum</name>
    <dbReference type="NCBI Taxonomy" id="69766"/>
    <lineage>
        <taxon>Eukaryota</taxon>
        <taxon>Fungi</taxon>
        <taxon>Dikarya</taxon>
        <taxon>Ascomycota</taxon>
        <taxon>Pezizomycotina</taxon>
        <taxon>Eurotiomycetes</taxon>
        <taxon>Eurotiomycetidae</taxon>
        <taxon>Eurotiales</taxon>
        <taxon>Aspergillaceae</taxon>
        <taxon>Penicillium</taxon>
    </lineage>
</organism>
<feature type="non-terminal residue" evidence="3">
    <location>
        <position position="1"/>
    </location>
</feature>
<keyword evidence="2" id="KW-0472">Membrane</keyword>
<gene>
    <name evidence="3" type="ORF">N7492_006544</name>
</gene>
<reference evidence="3" key="1">
    <citation type="submission" date="2022-11" db="EMBL/GenBank/DDBJ databases">
        <authorList>
            <person name="Petersen C."/>
        </authorList>
    </citation>
    <scope>NUCLEOTIDE SEQUENCE</scope>
    <source>
        <strain evidence="3">IBT 21917</strain>
    </source>
</reference>
<dbReference type="EMBL" id="JAPQKO010000005">
    <property type="protein sequence ID" value="KAJ5161152.1"/>
    <property type="molecule type" value="Genomic_DNA"/>
</dbReference>
<dbReference type="PANTHER" id="PTHR36205">
    <property type="entry name" value="CHROMOSOME 19, WHOLE GENOME SHOTGUN SEQUENCE"/>
    <property type="match status" value="1"/>
</dbReference>
<dbReference type="AlphaFoldDB" id="A0A9W9HY59"/>
<accession>A0A9W9HY59</accession>
<feature type="region of interest" description="Disordered" evidence="1">
    <location>
        <begin position="144"/>
        <end position="165"/>
    </location>
</feature>
<keyword evidence="2" id="KW-1133">Transmembrane helix</keyword>
<keyword evidence="2" id="KW-0812">Transmembrane</keyword>
<proteinExistence type="predicted"/>
<comment type="caution">
    <text evidence="3">The sequence shown here is derived from an EMBL/GenBank/DDBJ whole genome shotgun (WGS) entry which is preliminary data.</text>
</comment>
<evidence type="ECO:0000313" key="3">
    <source>
        <dbReference type="EMBL" id="KAJ5161152.1"/>
    </source>
</evidence>
<evidence type="ECO:0000256" key="1">
    <source>
        <dbReference type="SAM" id="MobiDB-lite"/>
    </source>
</evidence>
<protein>
    <submittedName>
        <fullName evidence="3">Uncharacterized protein</fullName>
    </submittedName>
</protein>
<evidence type="ECO:0000313" key="4">
    <source>
        <dbReference type="Proteomes" id="UP001146351"/>
    </source>
</evidence>
<sequence length="692" mass="79673">MSSKPFRRSVLPYYIFLVIILILGLNGLPSVQDGYEPFVDVDSPSNTDHTGPSSHSLYKKVIRPGDVPAPAHKETFQEEEAPPIEPGGVVGSARDIRENRFYRGGILTLEKTTSSPASPAIYDPYPEYNTKKWQQSWKGEFRPCEGPRGVDLDRTDPRDMTSVYPGIQKEFPRPKLGGFDNIGLDGQVCADRKSRFGIYGLGEDSIASSVNWDNVNWGKLQSKCYYRNSNRYSSGTHGQNHERAVLPLPSTFDGKRQAYRKNDDSKSSQHQTRSAVVIRIWHKMEWTPNVIQYMRSVIQELALHSGAEFEVFILVHVKEDIPIYDDAAEVARLKKMFIPPEFHDLVVFFNDRTLLEWYPAVPEHEAKWQHYQAIQIFAQTYQFDYYWQLEVDARLTGNTYHFVDTAINFAKRQPRKYLWERNAYFYSRDAHGPWKEFMKMVDGSMVGKESVWGPVFKEGVTPIGPTPPVSSPDQDDHEWGVGEDADFITFLPIFDPAQTIWVAAEMLWNLPPETPRRTAVITMSRLSRPLLDSMHDAQVQNGWGLASEMTAATFALWHGLKAVHVPHPIYVDGHWTSKELARLMNPGPPERINGGPDSFWNWNHVFDHIFYRLSFLFTTQTAEDLYRRWMGYKINPDEPTDGFPHQDPLGRTWYESGDLREDLYGRLCYPMMFLHTIKNTEPARTTDMLRMP</sequence>
<evidence type="ECO:0000256" key="2">
    <source>
        <dbReference type="SAM" id="Phobius"/>
    </source>
</evidence>
<name>A0A9W9HY59_9EURO</name>
<reference evidence="3" key="2">
    <citation type="journal article" date="2023" name="IMA Fungus">
        <title>Comparative genomic study of the Penicillium genus elucidates a diverse pangenome and 15 lateral gene transfer events.</title>
        <authorList>
            <person name="Petersen C."/>
            <person name="Sorensen T."/>
            <person name="Nielsen M.R."/>
            <person name="Sondergaard T.E."/>
            <person name="Sorensen J.L."/>
            <person name="Fitzpatrick D.A."/>
            <person name="Frisvad J.C."/>
            <person name="Nielsen K.L."/>
        </authorList>
    </citation>
    <scope>NUCLEOTIDE SEQUENCE</scope>
    <source>
        <strain evidence="3">IBT 21917</strain>
    </source>
</reference>
<dbReference type="OrthoDB" id="3353407at2759"/>
<dbReference type="Pfam" id="PF11885">
    <property type="entry name" value="DUF3405"/>
    <property type="match status" value="1"/>
</dbReference>
<dbReference type="PANTHER" id="PTHR36205:SF4">
    <property type="match status" value="1"/>
</dbReference>
<dbReference type="InterPro" id="IPR021822">
    <property type="entry name" value="DUF3405"/>
</dbReference>
<keyword evidence="4" id="KW-1185">Reference proteome</keyword>
<feature type="compositionally biased region" description="Basic and acidic residues" evidence="1">
    <location>
        <begin position="144"/>
        <end position="159"/>
    </location>
</feature>
<dbReference type="Proteomes" id="UP001146351">
    <property type="component" value="Unassembled WGS sequence"/>
</dbReference>
<feature type="transmembrane region" description="Helical" evidence="2">
    <location>
        <begin position="12"/>
        <end position="31"/>
    </location>
</feature>